<dbReference type="AlphaFoldDB" id="A0A0H2Q3Y9"/>
<evidence type="ECO:0000313" key="16">
    <source>
        <dbReference type="Proteomes" id="UP000588071"/>
    </source>
</evidence>
<dbReference type="GO" id="GO:0006629">
    <property type="term" value="P:lipid metabolic process"/>
    <property type="evidence" value="ECO:0007669"/>
    <property type="project" value="UniProtKB-KW"/>
</dbReference>
<comment type="catalytic activity">
    <reaction evidence="9">
        <text>taurodeoxycholate + H2O = deoxycholate + taurine</text>
        <dbReference type="Rhea" id="RHEA:47556"/>
        <dbReference type="ChEBI" id="CHEBI:15377"/>
        <dbReference type="ChEBI" id="CHEBI:23614"/>
        <dbReference type="ChEBI" id="CHEBI:36261"/>
        <dbReference type="ChEBI" id="CHEBI:507393"/>
    </reaction>
    <physiologicalReaction direction="left-to-right" evidence="9">
        <dbReference type="Rhea" id="RHEA:47557"/>
    </physiologicalReaction>
</comment>
<comment type="catalytic activity">
    <reaction evidence="8">
        <text>cholate + taurine = taurocholate + H2O</text>
        <dbReference type="Rhea" id="RHEA:47108"/>
        <dbReference type="ChEBI" id="CHEBI:15377"/>
        <dbReference type="ChEBI" id="CHEBI:29747"/>
        <dbReference type="ChEBI" id="CHEBI:36257"/>
        <dbReference type="ChEBI" id="CHEBI:507393"/>
    </reaction>
    <physiologicalReaction direction="right-to-left" evidence="8">
        <dbReference type="Rhea" id="RHEA:47110"/>
    </physiologicalReaction>
</comment>
<evidence type="ECO:0000256" key="5">
    <source>
        <dbReference type="ARBA" id="ARBA00044769"/>
    </source>
</evidence>
<dbReference type="EC" id="3.5.1.24" evidence="5"/>
<dbReference type="InterPro" id="IPR052193">
    <property type="entry name" value="Peptidase_C59"/>
</dbReference>
<name>A0A0H2Q3Y9_9ENTE</name>
<evidence type="ECO:0000313" key="12">
    <source>
        <dbReference type="EMBL" id="MDZ5598235.1"/>
    </source>
</evidence>
<dbReference type="PANTHER" id="PTHR35527">
    <property type="entry name" value="CHOLOYLGLYCINE HYDROLASE"/>
    <property type="match status" value="1"/>
</dbReference>
<dbReference type="SUPFAM" id="SSF56235">
    <property type="entry name" value="N-terminal nucleophile aminohydrolases (Ntn hydrolases)"/>
    <property type="match status" value="1"/>
</dbReference>
<protein>
    <recommendedName>
        <fullName evidence="5">choloylglycine hydrolase</fullName>
        <ecNumber evidence="5">3.5.1.24</ecNumber>
    </recommendedName>
    <alternativeName>
        <fullName evidence="6">Bile salt hydrolase</fullName>
    </alternativeName>
    <alternativeName>
        <fullName evidence="7">Choloylglycine hydrolase</fullName>
    </alternativeName>
</protein>
<evidence type="ECO:0000256" key="2">
    <source>
        <dbReference type="ARBA" id="ARBA00006625"/>
    </source>
</evidence>
<reference evidence="11" key="4">
    <citation type="submission" date="2023-03" db="EMBL/GenBank/DDBJ databases">
        <authorList>
            <person name="Shen W."/>
            <person name="Cai J."/>
        </authorList>
    </citation>
    <scope>NUCLEOTIDE SEQUENCE</scope>
    <source>
        <strain evidence="11">B245-2</strain>
    </source>
</reference>
<comment type="similarity">
    <text evidence="2">Belongs to the peptidase C59 family.</text>
</comment>
<dbReference type="Gene3D" id="3.60.60.10">
    <property type="entry name" value="Penicillin V Acylase, Chain A"/>
    <property type="match status" value="1"/>
</dbReference>
<dbReference type="Proteomes" id="UP000588071">
    <property type="component" value="Unassembled WGS sequence"/>
</dbReference>
<dbReference type="NCBIfam" id="NF038245">
    <property type="entry name" value="bile_salt_hydro"/>
    <property type="match status" value="1"/>
</dbReference>
<keyword evidence="4" id="KW-0443">Lipid metabolism</keyword>
<feature type="domain" description="Choloylglycine hydrolase/NAAA C-terminal" evidence="10">
    <location>
        <begin position="2"/>
        <end position="313"/>
    </location>
</feature>
<evidence type="ECO:0000256" key="7">
    <source>
        <dbReference type="ARBA" id="ARBA00044806"/>
    </source>
</evidence>
<evidence type="ECO:0000256" key="8">
    <source>
        <dbReference type="ARBA" id="ARBA00047285"/>
    </source>
</evidence>
<evidence type="ECO:0000313" key="13">
    <source>
        <dbReference type="EMBL" id="NME50546.1"/>
    </source>
</evidence>
<dbReference type="GO" id="GO:0045302">
    <property type="term" value="F:choloylglycine hydrolase activity"/>
    <property type="evidence" value="ECO:0007669"/>
    <property type="project" value="UniProtKB-EC"/>
</dbReference>
<dbReference type="EMBL" id="JARQBI010000038">
    <property type="protein sequence ID" value="MDT2797724.1"/>
    <property type="molecule type" value="Genomic_DNA"/>
</dbReference>
<organism evidence="13 16">
    <name type="scientific">Enterococcus cecorum</name>
    <dbReference type="NCBI Taxonomy" id="44008"/>
    <lineage>
        <taxon>Bacteria</taxon>
        <taxon>Bacillati</taxon>
        <taxon>Bacillota</taxon>
        <taxon>Bacilli</taxon>
        <taxon>Lactobacillales</taxon>
        <taxon>Enterococcaceae</taxon>
        <taxon>Enterococcus</taxon>
    </lineage>
</organism>
<reference evidence="15" key="1">
    <citation type="submission" date="2017-04" db="EMBL/GenBank/DDBJ databases">
        <title>Function of individual gut microbiota members based on whole genome sequencing of pure cultures obtained from chicken caecum.</title>
        <authorList>
            <person name="Medvecky M."/>
            <person name="Cejkova D."/>
            <person name="Polansky O."/>
            <person name="Karasova D."/>
            <person name="Kubasova T."/>
            <person name="Cizek A."/>
            <person name="Rychlik I."/>
        </authorList>
    </citation>
    <scope>NUCLEOTIDE SEQUENCE [LARGE SCALE GENOMIC DNA]</scope>
    <source>
        <strain evidence="15">An144</strain>
    </source>
</reference>
<dbReference type="InterPro" id="IPR029132">
    <property type="entry name" value="CBAH/NAAA_C"/>
</dbReference>
<evidence type="ECO:0000256" key="6">
    <source>
        <dbReference type="ARBA" id="ARBA00044804"/>
    </source>
</evidence>
<dbReference type="Proteomes" id="UP001255696">
    <property type="component" value="Unassembled WGS sequence"/>
</dbReference>
<reference evidence="14" key="2">
    <citation type="journal article" date="2018" name="BMC Genomics">
        <title>Whole genome sequencing and function prediction of 133 gut anaerobes isolated from chicken caecum in pure cultures.</title>
        <authorList>
            <person name="Medvecky M."/>
            <person name="Cejkova D."/>
            <person name="Polansky O."/>
            <person name="Karasova D."/>
            <person name="Kubasova T."/>
            <person name="Cizek A."/>
            <person name="Rychlik I."/>
        </authorList>
    </citation>
    <scope>NUCLEOTIDE SEQUENCE</scope>
    <source>
        <strain evidence="14">An144</strain>
    </source>
</reference>
<evidence type="ECO:0000313" key="11">
    <source>
        <dbReference type="EMBL" id="MDT2797724.1"/>
    </source>
</evidence>
<dbReference type="RefSeq" id="WP_047242281.1">
    <property type="nucleotide sequence ID" value="NZ_AP035890.1"/>
</dbReference>
<dbReference type="InterPro" id="IPR029055">
    <property type="entry name" value="Ntn_hydrolases_N"/>
</dbReference>
<keyword evidence="3 13" id="KW-0378">Hydrolase</keyword>
<evidence type="ECO:0000256" key="9">
    <source>
        <dbReference type="ARBA" id="ARBA00048897"/>
    </source>
</evidence>
<evidence type="ECO:0000256" key="3">
    <source>
        <dbReference type="ARBA" id="ARBA00022801"/>
    </source>
</evidence>
<dbReference type="InterPro" id="IPR047711">
    <property type="entry name" value="CBAH"/>
</dbReference>
<gene>
    <name evidence="11" type="primary">bsh</name>
    <name evidence="14" type="ORF">B5E88_08955</name>
    <name evidence="13" type="ORF">HF857_10025</name>
    <name evidence="11" type="ORF">P7H47_10790</name>
    <name evidence="12" type="ORF">U1294_08345</name>
</gene>
<accession>A0A0H2Q3Y9</accession>
<dbReference type="CDD" id="cd00542">
    <property type="entry name" value="Ntn_PVA"/>
    <property type="match status" value="1"/>
</dbReference>
<dbReference type="EMBL" id="NFLC01000017">
    <property type="protein sequence ID" value="OUQ09766.1"/>
    <property type="molecule type" value="Genomic_DNA"/>
</dbReference>
<reference evidence="13 16" key="3">
    <citation type="submission" date="2020-04" db="EMBL/GenBank/DDBJ databases">
        <authorList>
            <person name="Hitch T.C.A."/>
            <person name="Wylensek D."/>
            <person name="Clavel T."/>
        </authorList>
    </citation>
    <scope>NUCLEOTIDE SEQUENCE [LARGE SCALE GENOMIC DNA]</scope>
    <source>
        <strain evidence="13 16">WCA-380-WT-3C</strain>
    </source>
</reference>
<comment type="pathway">
    <text evidence="1">Lipid metabolism; bile acid biosynthesis.</text>
</comment>
<dbReference type="Proteomes" id="UP001290582">
    <property type="component" value="Unassembled WGS sequence"/>
</dbReference>
<dbReference type="Pfam" id="PF02275">
    <property type="entry name" value="CBAH"/>
    <property type="match status" value="1"/>
</dbReference>
<evidence type="ECO:0000256" key="1">
    <source>
        <dbReference type="ARBA" id="ARBA00004860"/>
    </source>
</evidence>
<evidence type="ECO:0000259" key="10">
    <source>
        <dbReference type="Pfam" id="PF02275"/>
    </source>
</evidence>
<comment type="caution">
    <text evidence="13">The sequence shown here is derived from an EMBL/GenBank/DDBJ whole genome shotgun (WGS) entry which is preliminary data.</text>
</comment>
<evidence type="ECO:0000313" key="15">
    <source>
        <dbReference type="Proteomes" id="UP000196074"/>
    </source>
</evidence>
<sequence length="325" mass="36789">MCTGLRYVNGDFYFGRNLDLDYHFGEEIVITPRNYEITYKNEPSQKSHYAFIGVAMVLDNYPLYADAINEKGLGIANLNFPHFSKYADEIKEGALNLPPYELVPWVLAQFSTVKETKAALKNLNMVDIPFKPNVPNTTLHWLIADKDEAIVVEIIDGKTVIYDNPVGVLTNSPSFDYHLMNLHNYRHLSSKQPHNSYSPDWDAKPFGEGFGAIGLPGDWSPASRLVKATFVKEHSVCPQDDVANVTQFFHILDSVAFVQGCTTSDRNTHDITMYSSCGNAATGDYYYKTYTNNQISKVSMSKVDLESTKLFVYPMEDKQQFRQVN</sequence>
<dbReference type="PANTHER" id="PTHR35527:SF2">
    <property type="entry name" value="HYDROLASE"/>
    <property type="match status" value="1"/>
</dbReference>
<reference evidence="12" key="5">
    <citation type="submission" date="2023-12" db="EMBL/GenBank/DDBJ databases">
        <title>Molecular genomic analyses of Enterococcus cecorum from sepsis oubreaks in broilers.</title>
        <authorList>
            <person name="Rhoads D."/>
            <person name="Alrubaye A."/>
        </authorList>
    </citation>
    <scope>NUCLEOTIDE SEQUENCE</scope>
    <source>
        <strain evidence="12">1755</strain>
    </source>
</reference>
<dbReference type="Proteomes" id="UP000196074">
    <property type="component" value="Unassembled WGS sequence"/>
</dbReference>
<dbReference type="EMBL" id="JAXOGL010000013">
    <property type="protein sequence ID" value="MDZ5598235.1"/>
    <property type="molecule type" value="Genomic_DNA"/>
</dbReference>
<proteinExistence type="inferred from homology"/>
<evidence type="ECO:0000256" key="4">
    <source>
        <dbReference type="ARBA" id="ARBA00023098"/>
    </source>
</evidence>
<dbReference type="EMBL" id="JABAFV010000021">
    <property type="protein sequence ID" value="NME50546.1"/>
    <property type="molecule type" value="Genomic_DNA"/>
</dbReference>
<evidence type="ECO:0000313" key="14">
    <source>
        <dbReference type="EMBL" id="OUQ09766.1"/>
    </source>
</evidence>